<dbReference type="InterPro" id="IPR052147">
    <property type="entry name" value="PP2-like/Lectin"/>
</dbReference>
<dbReference type="SUPFAM" id="SSF52058">
    <property type="entry name" value="L domain-like"/>
    <property type="match status" value="1"/>
</dbReference>
<proteinExistence type="predicted"/>
<feature type="domain" description="Disease resistance R13L4/SHOC-2-like LRR" evidence="2">
    <location>
        <begin position="38"/>
        <end position="360"/>
    </location>
</feature>
<dbReference type="InterPro" id="IPR032675">
    <property type="entry name" value="LRR_dom_sf"/>
</dbReference>
<protein>
    <recommendedName>
        <fullName evidence="2">Disease resistance R13L4/SHOC-2-like LRR domain-containing protein</fullName>
    </recommendedName>
</protein>
<dbReference type="InterPro" id="IPR055414">
    <property type="entry name" value="LRR_R13L4/SHOC2-like"/>
</dbReference>
<dbReference type="AlphaFoldDB" id="A0AAW1KUR5"/>
<dbReference type="Proteomes" id="UP001443914">
    <property type="component" value="Unassembled WGS sequence"/>
</dbReference>
<dbReference type="GO" id="GO:0030246">
    <property type="term" value="F:carbohydrate binding"/>
    <property type="evidence" value="ECO:0007669"/>
    <property type="project" value="InterPro"/>
</dbReference>
<accession>A0AAW1KUR5</accession>
<evidence type="ECO:0000259" key="2">
    <source>
        <dbReference type="Pfam" id="PF23598"/>
    </source>
</evidence>
<comment type="caution">
    <text evidence="3">The sequence shown here is derived from an EMBL/GenBank/DDBJ whole genome shotgun (WGS) entry which is preliminary data.</text>
</comment>
<dbReference type="Pfam" id="PF14299">
    <property type="entry name" value="PP2"/>
    <property type="match status" value="1"/>
</dbReference>
<dbReference type="Gene3D" id="3.80.10.10">
    <property type="entry name" value="Ribonuclease Inhibitor"/>
    <property type="match status" value="1"/>
</dbReference>
<evidence type="ECO:0000256" key="1">
    <source>
        <dbReference type="ARBA" id="ARBA00022737"/>
    </source>
</evidence>
<gene>
    <name evidence="3" type="ORF">RND81_05G048000</name>
</gene>
<dbReference type="Pfam" id="PF23598">
    <property type="entry name" value="LRR_14"/>
    <property type="match status" value="1"/>
</dbReference>
<evidence type="ECO:0000313" key="4">
    <source>
        <dbReference type="Proteomes" id="UP001443914"/>
    </source>
</evidence>
<keyword evidence="4" id="KW-1185">Reference proteome</keyword>
<evidence type="ECO:0000313" key="3">
    <source>
        <dbReference type="EMBL" id="KAK9724098.1"/>
    </source>
</evidence>
<reference evidence="3" key="1">
    <citation type="submission" date="2024-03" db="EMBL/GenBank/DDBJ databases">
        <title>WGS assembly of Saponaria officinalis var. Norfolk2.</title>
        <authorList>
            <person name="Jenkins J."/>
            <person name="Shu S."/>
            <person name="Grimwood J."/>
            <person name="Barry K."/>
            <person name="Goodstein D."/>
            <person name="Schmutz J."/>
            <person name="Leebens-Mack J."/>
            <person name="Osbourn A."/>
        </authorList>
    </citation>
    <scope>NUCLEOTIDE SEQUENCE [LARGE SCALE GENOMIC DNA]</scope>
    <source>
        <strain evidence="3">JIC</strain>
    </source>
</reference>
<name>A0AAW1KUR5_SAPOF</name>
<dbReference type="PANTHER" id="PTHR48478">
    <property type="entry name" value="LECTIN-LIKE"/>
    <property type="match status" value="1"/>
</dbReference>
<dbReference type="PANTHER" id="PTHR48478:SF1">
    <property type="entry name" value="LECTIN-LIKE"/>
    <property type="match status" value="1"/>
</dbReference>
<organism evidence="3 4">
    <name type="scientific">Saponaria officinalis</name>
    <name type="common">Common soapwort</name>
    <name type="synonym">Lychnis saponaria</name>
    <dbReference type="NCBI Taxonomy" id="3572"/>
    <lineage>
        <taxon>Eukaryota</taxon>
        <taxon>Viridiplantae</taxon>
        <taxon>Streptophyta</taxon>
        <taxon>Embryophyta</taxon>
        <taxon>Tracheophyta</taxon>
        <taxon>Spermatophyta</taxon>
        <taxon>Magnoliopsida</taxon>
        <taxon>eudicotyledons</taxon>
        <taxon>Gunneridae</taxon>
        <taxon>Pentapetalae</taxon>
        <taxon>Caryophyllales</taxon>
        <taxon>Caryophyllaceae</taxon>
        <taxon>Caryophylleae</taxon>
        <taxon>Saponaria</taxon>
    </lineage>
</organism>
<dbReference type="EMBL" id="JBDFQZ010000005">
    <property type="protein sequence ID" value="KAK9724098.1"/>
    <property type="molecule type" value="Genomic_DNA"/>
</dbReference>
<sequence length="625" mass="71169">MCFSLILNAFHLYSTCLPNKATHLRSLVLLTESSVRHSAYICKHKLDLGIVTQNFKLLRLLTLWGIKTDNGTLPAKIGCLIHLRYLEIRATNIVELPTSIGSLRNLLTLDYRNVECDAGVLIKIPNVLCKLVLLRHLFLPVDHPWSIEDLELTSLRCLRTMWGLKQEQNCKANWLSREAVELSTHLKKLKIMVPRTEDMEATLNCPSLLSDGLHTFHCELSGGAIVRDVRPLFSQQQLHKLVLVGQIQMELPKLLPEKLVKLELKDSMLKYDVDLGKALGGLAHLKLLKLSNAYLGTTLACTSGSFPQLEEFYLESLRNLNKWTIEKGALPCLKKLEIVSCWQLREFPQGLHFITTLKHFEFFEMPSLFRDKAIECGWSQKRLGLPYNCREIIKHSDSPINLSSIHNICEQLVAGIFLNNKKQASSICLICFSFSSVDAFFIVTNCVKYWVKKQNDSYNYKNCFMVYATDLTTRWYKNGHGYNFTCSDSAEILGDCPWTWSDEPERDGVLVKVGKLAPDVNFAELIGKLNYDNLSPETRYEVVYEVKLEEAGSGFEMQTDCRLTLPDGGFKKRGGHLDEKPINEWTQVVIGEFETSLQNCGHIEFSMSFEWPGLIIKGVTIHPKE</sequence>
<keyword evidence="1" id="KW-0677">Repeat</keyword>
<dbReference type="InterPro" id="IPR025886">
    <property type="entry name" value="PP2-like"/>
</dbReference>